<sequence>MPRPTSSTVNLANDVTYRPPVAWQQYADPGCSQSLSYSSSTQGASASLSFQGDTVQITGSQQSIDGILRISVDNHTSIVDLTSDSTTCATLYNWAGSPGFHELTLSIVPPSNNTSRPFNLTISEITYSTSHPPHGPTLGSAAIIGIVLGCFVVSLGAIILRCVIASRKPDPEVGAWMAGSEKERHSKHLNLESLSRTSSVTMVSVPPPTGPPPSRNAAPPMLNCPSIYYLPH</sequence>
<dbReference type="OrthoDB" id="2803755at2759"/>
<keyword evidence="1" id="KW-0812">Transmembrane</keyword>
<proteinExistence type="predicted"/>
<dbReference type="EMBL" id="JAEVFJ010000055">
    <property type="protein sequence ID" value="KAH8079798.1"/>
    <property type="molecule type" value="Genomic_DNA"/>
</dbReference>
<keyword evidence="1" id="KW-0472">Membrane</keyword>
<accession>A0A8K0UGF0</accession>
<gene>
    <name evidence="2" type="ORF">BXZ70DRAFT_1012560</name>
</gene>
<evidence type="ECO:0000313" key="3">
    <source>
        <dbReference type="Proteomes" id="UP000813824"/>
    </source>
</evidence>
<reference evidence="2" key="1">
    <citation type="journal article" date="2021" name="New Phytol.">
        <title>Evolutionary innovations through gain and loss of genes in the ectomycorrhizal Boletales.</title>
        <authorList>
            <person name="Wu G."/>
            <person name="Miyauchi S."/>
            <person name="Morin E."/>
            <person name="Kuo A."/>
            <person name="Drula E."/>
            <person name="Varga T."/>
            <person name="Kohler A."/>
            <person name="Feng B."/>
            <person name="Cao Y."/>
            <person name="Lipzen A."/>
            <person name="Daum C."/>
            <person name="Hundley H."/>
            <person name="Pangilinan J."/>
            <person name="Johnson J."/>
            <person name="Barry K."/>
            <person name="LaButti K."/>
            <person name="Ng V."/>
            <person name="Ahrendt S."/>
            <person name="Min B."/>
            <person name="Choi I.G."/>
            <person name="Park H."/>
            <person name="Plett J.M."/>
            <person name="Magnuson J."/>
            <person name="Spatafora J.W."/>
            <person name="Nagy L.G."/>
            <person name="Henrissat B."/>
            <person name="Grigoriev I.V."/>
            <person name="Yang Z.L."/>
            <person name="Xu J."/>
            <person name="Martin F.M."/>
        </authorList>
    </citation>
    <scope>NUCLEOTIDE SEQUENCE</scope>
    <source>
        <strain evidence="2">KKN 215</strain>
    </source>
</reference>
<dbReference type="Proteomes" id="UP000813824">
    <property type="component" value="Unassembled WGS sequence"/>
</dbReference>
<dbReference type="Gene3D" id="2.60.120.260">
    <property type="entry name" value="Galactose-binding domain-like"/>
    <property type="match status" value="1"/>
</dbReference>
<comment type="caution">
    <text evidence="2">The sequence shown here is derived from an EMBL/GenBank/DDBJ whole genome shotgun (WGS) entry which is preliminary data.</text>
</comment>
<evidence type="ECO:0000313" key="2">
    <source>
        <dbReference type="EMBL" id="KAH8079798.1"/>
    </source>
</evidence>
<keyword evidence="3" id="KW-1185">Reference proteome</keyword>
<protein>
    <submittedName>
        <fullName evidence="2">Uncharacterized protein</fullName>
    </submittedName>
</protein>
<evidence type="ECO:0000256" key="1">
    <source>
        <dbReference type="SAM" id="Phobius"/>
    </source>
</evidence>
<dbReference type="AlphaFoldDB" id="A0A8K0UGF0"/>
<organism evidence="2 3">
    <name type="scientific">Cristinia sonorae</name>
    <dbReference type="NCBI Taxonomy" id="1940300"/>
    <lineage>
        <taxon>Eukaryota</taxon>
        <taxon>Fungi</taxon>
        <taxon>Dikarya</taxon>
        <taxon>Basidiomycota</taxon>
        <taxon>Agaricomycotina</taxon>
        <taxon>Agaricomycetes</taxon>
        <taxon>Agaricomycetidae</taxon>
        <taxon>Agaricales</taxon>
        <taxon>Pleurotineae</taxon>
        <taxon>Stephanosporaceae</taxon>
        <taxon>Cristinia</taxon>
    </lineage>
</organism>
<feature type="transmembrane region" description="Helical" evidence="1">
    <location>
        <begin position="138"/>
        <end position="160"/>
    </location>
</feature>
<name>A0A8K0UGF0_9AGAR</name>
<keyword evidence="1" id="KW-1133">Transmembrane helix</keyword>